<dbReference type="EMBL" id="CP015136">
    <property type="protein sequence ID" value="AMY13021.1"/>
    <property type="molecule type" value="Genomic_DNA"/>
</dbReference>
<evidence type="ECO:0000313" key="7">
    <source>
        <dbReference type="Proteomes" id="UP000076079"/>
    </source>
</evidence>
<dbReference type="InterPro" id="IPR029439">
    <property type="entry name" value="Wzt_C"/>
</dbReference>
<evidence type="ECO:0000259" key="5">
    <source>
        <dbReference type="PROSITE" id="PS50893"/>
    </source>
</evidence>
<dbReference type="InterPro" id="IPR003439">
    <property type="entry name" value="ABC_transporter-like_ATP-bd"/>
</dbReference>
<dbReference type="AlphaFoldDB" id="A0A143PXD1"/>
<dbReference type="CDD" id="cd03220">
    <property type="entry name" value="ABC_KpsT_Wzt"/>
    <property type="match status" value="1"/>
</dbReference>
<proteinExistence type="inferred from homology"/>
<keyword evidence="7" id="KW-1185">Reference proteome</keyword>
<dbReference type="PROSITE" id="PS50893">
    <property type="entry name" value="ABC_TRANSPORTER_2"/>
    <property type="match status" value="1"/>
</dbReference>
<dbReference type="InterPro" id="IPR015860">
    <property type="entry name" value="ABC_transpr_TagH-like"/>
</dbReference>
<dbReference type="Proteomes" id="UP000076079">
    <property type="component" value="Chromosome"/>
</dbReference>
<gene>
    <name evidence="6" type="primary">tagH_4</name>
    <name evidence="6" type="ORF">LuPra_06307</name>
</gene>
<keyword evidence="6" id="KW-0378">Hydrolase</keyword>
<dbReference type="GO" id="GO:0140359">
    <property type="term" value="F:ABC-type transporter activity"/>
    <property type="evidence" value="ECO:0007669"/>
    <property type="project" value="InterPro"/>
</dbReference>
<dbReference type="GO" id="GO:0016887">
    <property type="term" value="F:ATP hydrolysis activity"/>
    <property type="evidence" value="ECO:0007669"/>
    <property type="project" value="InterPro"/>
</dbReference>
<dbReference type="EC" id="3.6.3.40" evidence="6"/>
<dbReference type="Pfam" id="PF00005">
    <property type="entry name" value="ABC_tran"/>
    <property type="match status" value="1"/>
</dbReference>
<name>A0A143PXD1_LUTPR</name>
<dbReference type="KEGG" id="abac:LuPra_06307"/>
<dbReference type="STRING" id="1855912.LuPra_06307"/>
<comment type="similarity">
    <text evidence="1">Belongs to the ABC transporter superfamily.</text>
</comment>
<evidence type="ECO:0000256" key="1">
    <source>
        <dbReference type="ARBA" id="ARBA00005417"/>
    </source>
</evidence>
<dbReference type="InterPro" id="IPR027417">
    <property type="entry name" value="P-loop_NTPase"/>
</dbReference>
<dbReference type="Gene3D" id="3.40.50.300">
    <property type="entry name" value="P-loop containing nucleotide triphosphate hydrolases"/>
    <property type="match status" value="1"/>
</dbReference>
<feature type="domain" description="ABC transporter" evidence="5">
    <location>
        <begin position="33"/>
        <end position="255"/>
    </location>
</feature>
<dbReference type="GO" id="GO:0005524">
    <property type="term" value="F:ATP binding"/>
    <property type="evidence" value="ECO:0007669"/>
    <property type="project" value="UniProtKB-KW"/>
</dbReference>
<evidence type="ECO:0000256" key="4">
    <source>
        <dbReference type="ARBA" id="ARBA00022840"/>
    </source>
</evidence>
<dbReference type="SUPFAM" id="SSF52540">
    <property type="entry name" value="P-loop containing nucleoside triphosphate hydrolases"/>
    <property type="match status" value="1"/>
</dbReference>
<accession>A0A143PXD1</accession>
<keyword evidence="3" id="KW-0547">Nucleotide-binding</keyword>
<keyword evidence="2" id="KW-0813">Transport</keyword>
<dbReference type="RefSeq" id="WP_110174952.1">
    <property type="nucleotide sequence ID" value="NZ_CP015136.1"/>
</dbReference>
<sequence>MPSPPLAIHAEHITKIYRRFAHKRQFATLKSAILSGSLVRDLKPDETFRALDGVSFDVEAGRTYGIIGRNGSGKSTLLKCVAGIAKPTTGKITVNGRISALIELGAGFHPEISGRENVFINGIMLGLSKAEIERRFDEIVEFAELAPFIDAPVKTYSSGMYMRLGFAVAVHVDPDVLLVDEVLAVGDEGFAHKCLDKFAEFRRRGKTILLVTHSLGLVERFCDEALWLDKGKVKGVGDPKRVIDAYVTEIEEGEEAFLAAEDARARVRVDLGAGSSVPAPEGGEPNDGVTAGNVEAPADMFKAEAGRWGSGDIEIARVDLIGPDGTVGHVFHSGESMTIRLHLTARTPVKDFVFGIGLFNADGVCIYGTNTNIEEMSAQEISGDGQVDFVIEELALTEGTFKLDLAVHKLDGFPYDYHRQLYTFRVKSPVKDVGFFRPRHSWTFSPSVRLTQLRGPEGWRPHMKDDEPTA</sequence>
<dbReference type="PANTHER" id="PTHR46743">
    <property type="entry name" value="TEICHOIC ACIDS EXPORT ATP-BINDING PROTEIN TAGH"/>
    <property type="match status" value="1"/>
</dbReference>
<reference evidence="6 7" key="1">
    <citation type="journal article" date="2016" name="Genome Announc.">
        <title>First Complete Genome Sequence of a Subdivision 6 Acidobacterium Strain.</title>
        <authorList>
            <person name="Huang S."/>
            <person name="Vieira S."/>
            <person name="Bunk B."/>
            <person name="Riedel T."/>
            <person name="Sproer C."/>
            <person name="Overmann J."/>
        </authorList>
    </citation>
    <scope>NUCLEOTIDE SEQUENCE [LARGE SCALE GENOMIC DNA]</scope>
    <source>
        <strain evidence="7">DSM 100886 HEG_-6_39</strain>
    </source>
</reference>
<evidence type="ECO:0000313" key="6">
    <source>
        <dbReference type="EMBL" id="AMY13021.1"/>
    </source>
</evidence>
<organism evidence="6 7">
    <name type="scientific">Luteitalea pratensis</name>
    <dbReference type="NCBI Taxonomy" id="1855912"/>
    <lineage>
        <taxon>Bacteria</taxon>
        <taxon>Pseudomonadati</taxon>
        <taxon>Acidobacteriota</taxon>
        <taxon>Vicinamibacteria</taxon>
        <taxon>Vicinamibacterales</taxon>
        <taxon>Vicinamibacteraceae</taxon>
        <taxon>Luteitalea</taxon>
    </lineage>
</organism>
<dbReference type="Gene3D" id="2.70.50.60">
    <property type="entry name" value="abc- transporter (atp binding component) like domain"/>
    <property type="match status" value="1"/>
</dbReference>
<evidence type="ECO:0000256" key="3">
    <source>
        <dbReference type="ARBA" id="ARBA00022741"/>
    </source>
</evidence>
<dbReference type="OrthoDB" id="9778870at2"/>
<dbReference type="InterPro" id="IPR003593">
    <property type="entry name" value="AAA+_ATPase"/>
</dbReference>
<dbReference type="InterPro" id="IPR050683">
    <property type="entry name" value="Bact_Polysacc_Export_ATP-bd"/>
</dbReference>
<dbReference type="PANTHER" id="PTHR46743:SF2">
    <property type="entry name" value="TEICHOIC ACIDS EXPORT ATP-BINDING PROTEIN TAGH"/>
    <property type="match status" value="1"/>
</dbReference>
<dbReference type="SMART" id="SM00382">
    <property type="entry name" value="AAA"/>
    <property type="match status" value="1"/>
</dbReference>
<reference evidence="7" key="2">
    <citation type="submission" date="2016-04" db="EMBL/GenBank/DDBJ databases">
        <title>First Complete Genome Sequence of a Subdivision 6 Acidobacterium.</title>
        <authorList>
            <person name="Huang S."/>
            <person name="Vieira S."/>
            <person name="Bunk B."/>
            <person name="Riedel T."/>
            <person name="Sproeer C."/>
            <person name="Overmann J."/>
        </authorList>
    </citation>
    <scope>NUCLEOTIDE SEQUENCE [LARGE SCALE GENOMIC DNA]</scope>
    <source>
        <strain evidence="7">DSM 100886 HEG_-6_39</strain>
    </source>
</reference>
<keyword evidence="4 6" id="KW-0067">ATP-binding</keyword>
<dbReference type="Pfam" id="PF14524">
    <property type="entry name" value="Wzt_C"/>
    <property type="match status" value="1"/>
</dbReference>
<protein>
    <submittedName>
        <fullName evidence="6">Teichoic acids export ATP-binding protein TagH</fullName>
        <ecNumber evidence="6">3.6.3.40</ecNumber>
    </submittedName>
</protein>
<dbReference type="GO" id="GO:0016020">
    <property type="term" value="C:membrane"/>
    <property type="evidence" value="ECO:0007669"/>
    <property type="project" value="InterPro"/>
</dbReference>
<evidence type="ECO:0000256" key="2">
    <source>
        <dbReference type="ARBA" id="ARBA00022448"/>
    </source>
</evidence>
<dbReference type="CDD" id="cd10147">
    <property type="entry name" value="Wzt_C-like"/>
    <property type="match status" value="1"/>
</dbReference>